<evidence type="ECO:0000313" key="2">
    <source>
        <dbReference type="Proteomes" id="UP001519363"/>
    </source>
</evidence>
<dbReference type="Pfam" id="PF25656">
    <property type="entry name" value="DUF7945"/>
    <property type="match status" value="1"/>
</dbReference>
<keyword evidence="2" id="KW-1185">Reference proteome</keyword>
<gene>
    <name evidence="1" type="ORF">JOF53_004742</name>
</gene>
<dbReference type="EMBL" id="JAGIOO010000001">
    <property type="protein sequence ID" value="MBP2475870.1"/>
    <property type="molecule type" value="Genomic_DNA"/>
</dbReference>
<organism evidence="1 2">
    <name type="scientific">Crossiella equi</name>
    <dbReference type="NCBI Taxonomy" id="130796"/>
    <lineage>
        <taxon>Bacteria</taxon>
        <taxon>Bacillati</taxon>
        <taxon>Actinomycetota</taxon>
        <taxon>Actinomycetes</taxon>
        <taxon>Pseudonocardiales</taxon>
        <taxon>Pseudonocardiaceae</taxon>
        <taxon>Crossiella</taxon>
    </lineage>
</organism>
<accession>A0ABS5AJK5</accession>
<dbReference type="Proteomes" id="UP001519363">
    <property type="component" value="Unassembled WGS sequence"/>
</dbReference>
<dbReference type="NCBIfam" id="NF047838">
    <property type="entry name" value="SCO4402_fam"/>
    <property type="match status" value="1"/>
</dbReference>
<dbReference type="InterPro" id="IPR057705">
    <property type="entry name" value="DUF7945"/>
</dbReference>
<name>A0ABS5AJK5_9PSEU</name>
<comment type="caution">
    <text evidence="1">The sequence shown here is derived from an EMBL/GenBank/DDBJ whole genome shotgun (WGS) entry which is preliminary data.</text>
</comment>
<evidence type="ECO:0000313" key="1">
    <source>
        <dbReference type="EMBL" id="MBP2475870.1"/>
    </source>
</evidence>
<reference evidence="1 2" key="1">
    <citation type="submission" date="2021-03" db="EMBL/GenBank/DDBJ databases">
        <title>Sequencing the genomes of 1000 actinobacteria strains.</title>
        <authorList>
            <person name="Klenk H.-P."/>
        </authorList>
    </citation>
    <scope>NUCLEOTIDE SEQUENCE [LARGE SCALE GENOMIC DNA]</scope>
    <source>
        <strain evidence="1 2">DSM 44580</strain>
    </source>
</reference>
<proteinExistence type="predicted"/>
<sequence>MSAHEVKSPRRRADVANALEALAGITPENIHGWADLTNTVHWLLDDTWWDRFDPRESVGDLLRDEREAGAVKAVVTPLLEILDAYSTATPDETYLTHPRWPEVREAAAKAHRLLSA</sequence>
<protein>
    <submittedName>
        <fullName evidence="1">Uncharacterized protein</fullName>
    </submittedName>
</protein>
<dbReference type="RefSeq" id="WP_086780530.1">
    <property type="nucleotide sequence ID" value="NZ_JAGIOO010000001.1"/>
</dbReference>